<feature type="region of interest" description="Disordered" evidence="1">
    <location>
        <begin position="28"/>
        <end position="54"/>
    </location>
</feature>
<keyword evidence="3" id="KW-1185">Reference proteome</keyword>
<protein>
    <submittedName>
        <fullName evidence="2">Uncharacterized protein</fullName>
    </submittedName>
</protein>
<evidence type="ECO:0000256" key="1">
    <source>
        <dbReference type="SAM" id="MobiDB-lite"/>
    </source>
</evidence>
<dbReference type="AlphaFoldDB" id="A0AAV1F333"/>
<sequence>MEPPRKRARETERRGGMEKLGVWCRGVSPEEGEAWGPFDWQPNENGAGGQERGT</sequence>
<reference evidence="2" key="1">
    <citation type="submission" date="2023-08" db="EMBL/GenBank/DDBJ databases">
        <authorList>
            <person name="Alioto T."/>
            <person name="Alioto T."/>
            <person name="Gomez Garrido J."/>
        </authorList>
    </citation>
    <scope>NUCLEOTIDE SEQUENCE</scope>
</reference>
<dbReference type="Proteomes" id="UP001178508">
    <property type="component" value="Chromosome 4"/>
</dbReference>
<evidence type="ECO:0000313" key="3">
    <source>
        <dbReference type="Proteomes" id="UP001178508"/>
    </source>
</evidence>
<evidence type="ECO:0000313" key="2">
    <source>
        <dbReference type="EMBL" id="CAJ1055156.1"/>
    </source>
</evidence>
<feature type="non-terminal residue" evidence="2">
    <location>
        <position position="1"/>
    </location>
</feature>
<proteinExistence type="predicted"/>
<name>A0AAV1F333_XYRNO</name>
<accession>A0AAV1F333</accession>
<dbReference type="EMBL" id="OY660867">
    <property type="protein sequence ID" value="CAJ1055156.1"/>
    <property type="molecule type" value="Genomic_DNA"/>
</dbReference>
<gene>
    <name evidence="2" type="ORF">XNOV1_A029826</name>
</gene>
<organism evidence="2 3">
    <name type="scientific">Xyrichtys novacula</name>
    <name type="common">Pearly razorfish</name>
    <name type="synonym">Hemipteronotus novacula</name>
    <dbReference type="NCBI Taxonomy" id="13765"/>
    <lineage>
        <taxon>Eukaryota</taxon>
        <taxon>Metazoa</taxon>
        <taxon>Chordata</taxon>
        <taxon>Craniata</taxon>
        <taxon>Vertebrata</taxon>
        <taxon>Euteleostomi</taxon>
        <taxon>Actinopterygii</taxon>
        <taxon>Neopterygii</taxon>
        <taxon>Teleostei</taxon>
        <taxon>Neoteleostei</taxon>
        <taxon>Acanthomorphata</taxon>
        <taxon>Eupercaria</taxon>
        <taxon>Labriformes</taxon>
        <taxon>Labridae</taxon>
        <taxon>Xyrichtys</taxon>
    </lineage>
</organism>